<comment type="caution">
    <text evidence="2">The sequence shown here is derived from an EMBL/GenBank/DDBJ whole genome shotgun (WGS) entry which is preliminary data.</text>
</comment>
<keyword evidence="3" id="KW-1185">Reference proteome</keyword>
<dbReference type="PROSITE" id="PS51257">
    <property type="entry name" value="PROKAR_LIPOPROTEIN"/>
    <property type="match status" value="1"/>
</dbReference>
<dbReference type="PATRIC" id="fig|1229276.3.peg.3280"/>
<proteinExistence type="predicted"/>
<organism evidence="2 3">
    <name type="scientific">Sphingobacterium deserti</name>
    <dbReference type="NCBI Taxonomy" id="1229276"/>
    <lineage>
        <taxon>Bacteria</taxon>
        <taxon>Pseudomonadati</taxon>
        <taxon>Bacteroidota</taxon>
        <taxon>Sphingobacteriia</taxon>
        <taxon>Sphingobacteriales</taxon>
        <taxon>Sphingobacteriaceae</taxon>
        <taxon>Sphingobacterium</taxon>
    </lineage>
</organism>
<reference evidence="3" key="1">
    <citation type="submission" date="2014-04" db="EMBL/GenBank/DDBJ databases">
        <title>Whole-Genome optical mapping and complete genome sequence of Sphingobacterium deserti sp. nov., a new spaces isolated from desert in the west of China.</title>
        <authorList>
            <person name="Teng C."/>
            <person name="Zhou Z."/>
            <person name="Li X."/>
            <person name="Chen M."/>
            <person name="Lin M."/>
            <person name="Wang L."/>
            <person name="Su S."/>
            <person name="Zhang C."/>
            <person name="Zhang W."/>
        </authorList>
    </citation>
    <scope>NUCLEOTIDE SEQUENCE [LARGE SCALE GENOMIC DNA]</scope>
    <source>
        <strain evidence="3">ACCC05744</strain>
    </source>
</reference>
<reference evidence="2 3" key="2">
    <citation type="journal article" date="2015" name="PLoS ONE">
        <title>Whole-Genome Optical Mapping and Finished Genome Sequence of Sphingobacterium deserti sp. nov., a New Species Isolated from the Western Desert of China.</title>
        <authorList>
            <person name="Teng C."/>
            <person name="Zhou Z."/>
            <person name="Molnar I."/>
            <person name="Li X."/>
            <person name="Tang R."/>
            <person name="Chen M."/>
            <person name="Wang L."/>
            <person name="Su S."/>
            <person name="Zhang W."/>
            <person name="Lin M."/>
        </authorList>
    </citation>
    <scope>NUCLEOTIDE SEQUENCE [LARGE SCALE GENOMIC DNA]</scope>
    <source>
        <strain evidence="3">ACCC05744</strain>
    </source>
</reference>
<evidence type="ECO:0000313" key="2">
    <source>
        <dbReference type="EMBL" id="KGE12954.1"/>
    </source>
</evidence>
<accession>A0A0B8T5K6</accession>
<dbReference type="AlphaFoldDB" id="A0A0B8T5K6"/>
<dbReference type="RefSeq" id="WP_037501759.1">
    <property type="nucleotide sequence ID" value="NZ_JJMU01000061.1"/>
</dbReference>
<feature type="region of interest" description="Disordered" evidence="1">
    <location>
        <begin position="94"/>
        <end position="123"/>
    </location>
</feature>
<dbReference type="OrthoDB" id="692440at2"/>
<dbReference type="Proteomes" id="UP000031802">
    <property type="component" value="Unassembled WGS sequence"/>
</dbReference>
<name>A0A0B8T5K6_9SPHI</name>
<dbReference type="EMBL" id="JJMU01000061">
    <property type="protein sequence ID" value="KGE12954.1"/>
    <property type="molecule type" value="Genomic_DNA"/>
</dbReference>
<gene>
    <name evidence="2" type="ORF">DI53_3171</name>
</gene>
<protein>
    <submittedName>
        <fullName evidence="2">Uncharacterized protein</fullName>
    </submittedName>
</protein>
<dbReference type="STRING" id="1229276.DI53_3171"/>
<sequence length="614" mass="67390">MYTFKLKARHYFAYLFLITLASCSKERINIQNTNKDAQLMFIISEQTGGSISKTSNLRASSSAAITTYTQEESEQHQFTEDGAFRITTSLSTAPISAPMEPKSMVSNKPLSSRMSSTQASSSNSVLKDGTKYRVVLYDRSTTPSKFASTSLGIAGQRLLIDVEKGKSYDWAVFSYNDENDPGESQDVITPTTGLKDLLHAKGTTEVVPGYSGDEKEVVMPINVLLQHKLANVSVHVSVKEYPAKIISLSASLGRNTYFCKNTLDLKTGEFVQSNTQIPIGPAMNFVSNDGDSVMVANYYTSKFKSITGFSVTLNSLSIRTGANEIKSLNSPSIHHWEMSPAQGQRNVARINIQPVRDISGDKFKILSVGSSHYSLAPNQPYSGSWHALHSEKNFGPKGTYPTTNLKWNVDYRSSPLGAFDNLSAYKMVFIGYFGGPLTDNDVRQLINYIENGGTVIWSIELPISHFEKLVWQRFAGDQASEKKYTGYGVPFSDSELLNGPFGDARNTMFGNYAMAVSGTGVSNFSEPVIELAKTSSGVAAVWKARDYDFYYFGSAGMQKYSSTPVLGVNPFLLTASPDYVPKIGAWSNQERVSNSVMLMNIVAKTMDKVLGTGK</sequence>
<evidence type="ECO:0000256" key="1">
    <source>
        <dbReference type="SAM" id="MobiDB-lite"/>
    </source>
</evidence>
<evidence type="ECO:0000313" key="3">
    <source>
        <dbReference type="Proteomes" id="UP000031802"/>
    </source>
</evidence>
<feature type="compositionally biased region" description="Low complexity" evidence="1">
    <location>
        <begin position="111"/>
        <end position="123"/>
    </location>
</feature>